<keyword evidence="4" id="KW-1185">Reference proteome</keyword>
<dbReference type="Pfam" id="PF06396">
    <property type="entry name" value="AGTRAP"/>
    <property type="match status" value="1"/>
</dbReference>
<evidence type="ECO:0000313" key="4">
    <source>
        <dbReference type="Proteomes" id="UP000738359"/>
    </source>
</evidence>
<sequence>MADILPQLIDFATQLDLQRLIVIQTTLCLFAALRSVPVYNLPLLFFGLYAYQHHDSIEPLQQFAGFTAFSILLDIVWFLLTPSFGFGEGLTIAVLLFKPMSIISALQLLKYRGDPFSPLGAGMSWTGLRSQGYDGTGDRYHALADDMDDLRDAEEISIPRHHSQQQGRNRTSQHSSSFATTNSSRSTSVKSSRTGSGHHVDLGIHSGSNVSASAIAPSSPRGNGHGSPGSVGVASFKDDHKDKVGHAFSEDEDESPDTAAPAAATATGHEGPVSNTDHARAGYQPF</sequence>
<name>A0A9P6M0K3_MORAP</name>
<feature type="compositionally biased region" description="Basic and acidic residues" evidence="1">
    <location>
        <begin position="236"/>
        <end position="249"/>
    </location>
</feature>
<protein>
    <submittedName>
        <fullName evidence="3">Uncharacterized protein</fullName>
    </submittedName>
</protein>
<reference evidence="3" key="1">
    <citation type="journal article" date="2020" name="Fungal Divers.">
        <title>Resolving the Mortierellaceae phylogeny through synthesis of multi-gene phylogenetics and phylogenomics.</title>
        <authorList>
            <person name="Vandepol N."/>
            <person name="Liber J."/>
            <person name="Desiro A."/>
            <person name="Na H."/>
            <person name="Kennedy M."/>
            <person name="Barry K."/>
            <person name="Grigoriev I.V."/>
            <person name="Miller A.N."/>
            <person name="O'Donnell K."/>
            <person name="Stajich J.E."/>
            <person name="Bonito G."/>
        </authorList>
    </citation>
    <scope>NUCLEOTIDE SEQUENCE</scope>
    <source>
        <strain evidence="3">CK1249</strain>
    </source>
</reference>
<organism evidence="3 4">
    <name type="scientific">Mortierella alpina</name>
    <name type="common">Oleaginous fungus</name>
    <name type="synonym">Mortierella renispora</name>
    <dbReference type="NCBI Taxonomy" id="64518"/>
    <lineage>
        <taxon>Eukaryota</taxon>
        <taxon>Fungi</taxon>
        <taxon>Fungi incertae sedis</taxon>
        <taxon>Mucoromycota</taxon>
        <taxon>Mortierellomycotina</taxon>
        <taxon>Mortierellomycetes</taxon>
        <taxon>Mortierellales</taxon>
        <taxon>Mortierellaceae</taxon>
        <taxon>Mortierella</taxon>
    </lineage>
</organism>
<feature type="compositionally biased region" description="Low complexity" evidence="1">
    <location>
        <begin position="172"/>
        <end position="197"/>
    </location>
</feature>
<evidence type="ECO:0000256" key="2">
    <source>
        <dbReference type="SAM" id="Phobius"/>
    </source>
</evidence>
<dbReference type="AlphaFoldDB" id="A0A9P6M0K3"/>
<proteinExistence type="predicted"/>
<comment type="caution">
    <text evidence="3">The sequence shown here is derived from an EMBL/GenBank/DDBJ whole genome shotgun (WGS) entry which is preliminary data.</text>
</comment>
<dbReference type="EMBL" id="JAAAHY010000786">
    <property type="protein sequence ID" value="KAF9957318.1"/>
    <property type="molecule type" value="Genomic_DNA"/>
</dbReference>
<feature type="region of interest" description="Disordered" evidence="1">
    <location>
        <begin position="159"/>
        <end position="286"/>
    </location>
</feature>
<keyword evidence="2" id="KW-0812">Transmembrane</keyword>
<accession>A0A9P6M0K3</accession>
<dbReference type="Proteomes" id="UP000738359">
    <property type="component" value="Unassembled WGS sequence"/>
</dbReference>
<dbReference type="InterPro" id="IPR009436">
    <property type="entry name" value="AGTRAP"/>
</dbReference>
<feature type="compositionally biased region" description="Low complexity" evidence="1">
    <location>
        <begin position="257"/>
        <end position="267"/>
    </location>
</feature>
<evidence type="ECO:0000256" key="1">
    <source>
        <dbReference type="SAM" id="MobiDB-lite"/>
    </source>
</evidence>
<keyword evidence="2" id="KW-0472">Membrane</keyword>
<evidence type="ECO:0000313" key="3">
    <source>
        <dbReference type="EMBL" id="KAF9957318.1"/>
    </source>
</evidence>
<feature type="transmembrane region" description="Helical" evidence="2">
    <location>
        <begin position="20"/>
        <end position="51"/>
    </location>
</feature>
<keyword evidence="2" id="KW-1133">Transmembrane helix</keyword>
<gene>
    <name evidence="3" type="ORF">BGZ70_009546</name>
</gene>
<dbReference type="OrthoDB" id="2500246at2759"/>